<feature type="transmembrane region" description="Helical" evidence="1">
    <location>
        <begin position="131"/>
        <end position="150"/>
    </location>
</feature>
<organism evidence="3 4">
    <name type="scientific">Moritella viscosa</name>
    <dbReference type="NCBI Taxonomy" id="80854"/>
    <lineage>
        <taxon>Bacteria</taxon>
        <taxon>Pseudomonadati</taxon>
        <taxon>Pseudomonadota</taxon>
        <taxon>Gammaproteobacteria</taxon>
        <taxon>Alteromonadales</taxon>
        <taxon>Moritellaceae</taxon>
        <taxon>Moritella</taxon>
    </lineage>
</organism>
<sequence>MKYVYIEWRLYEKFVFPIIAGTFATLTIGVLAYLGSIINPGLWLMAPFGATVVLVFGVPKSPLAQPKNVIVGHLLTAFIGVLFVEYVGVAPWSLAIATGLAVTIMLLTNTAHPPAGANPMVIMLSGQSWAFLFNPVLIGACVIVGLGLVLNKLRTSYFESIE</sequence>
<evidence type="ECO:0000256" key="1">
    <source>
        <dbReference type="SAM" id="Phobius"/>
    </source>
</evidence>
<evidence type="ECO:0000313" key="4">
    <source>
        <dbReference type="Proteomes" id="UP000183794"/>
    </source>
</evidence>
<feature type="transmembrane region" description="Helical" evidence="1">
    <location>
        <begin position="94"/>
        <end position="111"/>
    </location>
</feature>
<keyword evidence="1" id="KW-0472">Membrane</keyword>
<reference evidence="3 4" key="1">
    <citation type="submission" date="2016-11" db="EMBL/GenBank/DDBJ databases">
        <authorList>
            <person name="Jaros S."/>
            <person name="Januszkiewicz K."/>
            <person name="Wedrychowicz H."/>
        </authorList>
    </citation>
    <scope>NUCLEOTIDE SEQUENCE [LARGE SCALE GENOMIC DNA]</scope>
    <source>
        <strain evidence="3">NVI 5450</strain>
    </source>
</reference>
<keyword evidence="1" id="KW-0812">Transmembrane</keyword>
<dbReference type="EMBL" id="FPLD01000042">
    <property type="protein sequence ID" value="SGY91675.1"/>
    <property type="molecule type" value="Genomic_DNA"/>
</dbReference>
<proteinExistence type="predicted"/>
<protein>
    <submittedName>
        <fullName evidence="3">HPP family protein</fullName>
    </submittedName>
</protein>
<dbReference type="PANTHER" id="PTHR33741:SF5">
    <property type="entry name" value="TRANSMEMBRANE PROTEIN DDB_G0269096-RELATED"/>
    <property type="match status" value="1"/>
</dbReference>
<dbReference type="RefSeq" id="WP_075518059.1">
    <property type="nucleotide sequence ID" value="NZ_FPLD01000042.1"/>
</dbReference>
<dbReference type="InterPro" id="IPR007065">
    <property type="entry name" value="HPP"/>
</dbReference>
<dbReference type="OrthoDB" id="9811720at2"/>
<feature type="transmembrane region" description="Helical" evidence="1">
    <location>
        <begin position="70"/>
        <end position="87"/>
    </location>
</feature>
<dbReference type="PANTHER" id="PTHR33741">
    <property type="entry name" value="TRANSMEMBRANE PROTEIN DDB_G0269096-RELATED"/>
    <property type="match status" value="1"/>
</dbReference>
<keyword evidence="1" id="KW-1133">Transmembrane helix</keyword>
<evidence type="ECO:0000259" key="2">
    <source>
        <dbReference type="Pfam" id="PF04982"/>
    </source>
</evidence>
<dbReference type="AlphaFoldDB" id="A0A1L0B589"/>
<dbReference type="Pfam" id="PF04982">
    <property type="entry name" value="TM_HPP"/>
    <property type="match status" value="1"/>
</dbReference>
<accession>A0A1L0B589</accession>
<gene>
    <name evidence="3" type="ORF">NVI5450_1268</name>
</gene>
<evidence type="ECO:0000313" key="3">
    <source>
        <dbReference type="EMBL" id="SGY91675.1"/>
    </source>
</evidence>
<name>A0A1L0B589_9GAMM</name>
<feature type="domain" description="HPP transmembrane region" evidence="2">
    <location>
        <begin position="19"/>
        <end position="154"/>
    </location>
</feature>
<feature type="transmembrane region" description="Helical" evidence="1">
    <location>
        <begin position="14"/>
        <end position="34"/>
    </location>
</feature>
<feature type="transmembrane region" description="Helical" evidence="1">
    <location>
        <begin position="41"/>
        <end position="58"/>
    </location>
</feature>
<dbReference type="InterPro" id="IPR058581">
    <property type="entry name" value="TM_HPP"/>
</dbReference>
<dbReference type="Proteomes" id="UP000183794">
    <property type="component" value="Unassembled WGS sequence"/>
</dbReference>